<keyword evidence="9" id="KW-0411">Iron-sulfur</keyword>
<dbReference type="PANTHER" id="PTHR43105:SF10">
    <property type="entry name" value="NADH-QUINONE OXIDOREDUCTASE SUBUNIT G"/>
    <property type="match status" value="1"/>
</dbReference>
<feature type="region of interest" description="Disordered" evidence="11">
    <location>
        <begin position="783"/>
        <end position="818"/>
    </location>
</feature>
<keyword evidence="14" id="KW-1185">Reference proteome</keyword>
<dbReference type="Proteomes" id="UP001206206">
    <property type="component" value="Unassembled WGS sequence"/>
</dbReference>
<keyword evidence="6" id="KW-0479">Metal-binding</keyword>
<evidence type="ECO:0000256" key="4">
    <source>
        <dbReference type="ARBA" id="ARBA00022485"/>
    </source>
</evidence>
<dbReference type="Pfam" id="PF00384">
    <property type="entry name" value="Molybdopterin"/>
    <property type="match status" value="1"/>
</dbReference>
<evidence type="ECO:0000256" key="8">
    <source>
        <dbReference type="ARBA" id="ARBA00023004"/>
    </source>
</evidence>
<dbReference type="InterPro" id="IPR050123">
    <property type="entry name" value="Prok_molybdopt-oxidoreductase"/>
</dbReference>
<evidence type="ECO:0000256" key="7">
    <source>
        <dbReference type="ARBA" id="ARBA00023002"/>
    </source>
</evidence>
<evidence type="ECO:0000256" key="9">
    <source>
        <dbReference type="ARBA" id="ARBA00023014"/>
    </source>
</evidence>
<dbReference type="InterPro" id="IPR041957">
    <property type="entry name" value="CT_Nitrate-R-NapA-like"/>
</dbReference>
<dbReference type="InterPro" id="IPR006963">
    <property type="entry name" value="Mopterin_OxRdtase_4Fe-4S_dom"/>
</dbReference>
<dbReference type="Gene3D" id="3.40.228.10">
    <property type="entry name" value="Dimethylsulfoxide Reductase, domain 2"/>
    <property type="match status" value="1"/>
</dbReference>
<comment type="caution">
    <text evidence="13">The sequence shown here is derived from an EMBL/GenBank/DDBJ whole genome shotgun (WGS) entry which is preliminary data.</text>
</comment>
<evidence type="ECO:0000313" key="14">
    <source>
        <dbReference type="Proteomes" id="UP001206206"/>
    </source>
</evidence>
<feature type="domain" description="4Fe-4S Mo/W bis-MGD-type" evidence="12">
    <location>
        <begin position="37"/>
        <end position="93"/>
    </location>
</feature>
<evidence type="ECO:0000256" key="11">
    <source>
        <dbReference type="SAM" id="MobiDB-lite"/>
    </source>
</evidence>
<evidence type="ECO:0000256" key="10">
    <source>
        <dbReference type="ARBA" id="ARBA00023063"/>
    </source>
</evidence>
<accession>A0ABT1PHA1</accession>
<dbReference type="SMART" id="SM00926">
    <property type="entry name" value="Molybdop_Fe4S4"/>
    <property type="match status" value="1"/>
</dbReference>
<keyword evidence="7" id="KW-0560">Oxidoreductase</keyword>
<feature type="compositionally biased region" description="Gly residues" evidence="11">
    <location>
        <begin position="793"/>
        <end position="818"/>
    </location>
</feature>
<keyword evidence="4" id="KW-0004">4Fe-4S</keyword>
<dbReference type="PANTHER" id="PTHR43105">
    <property type="entry name" value="RESPIRATORY NITRATE REDUCTASE"/>
    <property type="match status" value="1"/>
</dbReference>
<dbReference type="InterPro" id="IPR006656">
    <property type="entry name" value="Mopterin_OxRdtase"/>
</dbReference>
<dbReference type="PROSITE" id="PS51669">
    <property type="entry name" value="4FE4S_MOW_BIS_MGD"/>
    <property type="match status" value="1"/>
</dbReference>
<dbReference type="SUPFAM" id="SSF50692">
    <property type="entry name" value="ADC-like"/>
    <property type="match status" value="1"/>
</dbReference>
<dbReference type="CDD" id="cd02754">
    <property type="entry name" value="MopB_Nitrate-R-NapA-like"/>
    <property type="match status" value="1"/>
</dbReference>
<keyword evidence="10" id="KW-0534">Nitrate assimilation</keyword>
<evidence type="ECO:0000256" key="1">
    <source>
        <dbReference type="ARBA" id="ARBA00001942"/>
    </source>
</evidence>
<keyword evidence="5" id="KW-0500">Molybdenum</keyword>
<proteinExistence type="inferred from homology"/>
<evidence type="ECO:0000256" key="2">
    <source>
        <dbReference type="ARBA" id="ARBA00001966"/>
    </source>
</evidence>
<dbReference type="EMBL" id="JANFNH010000031">
    <property type="protein sequence ID" value="MCQ4044734.1"/>
    <property type="molecule type" value="Genomic_DNA"/>
</dbReference>
<protein>
    <submittedName>
        <fullName evidence="13">Nitrate reductase</fullName>
    </submittedName>
</protein>
<dbReference type="SUPFAM" id="SSF53706">
    <property type="entry name" value="Formate dehydrogenase/DMSO reductase, domains 1-3"/>
    <property type="match status" value="1"/>
</dbReference>
<name>A0ABT1PHA1_9ACTN</name>
<comment type="similarity">
    <text evidence="3">Belongs to the prokaryotic molybdopterin-containing oxidoreductase family. NasA/NapA/NarB subfamily.</text>
</comment>
<dbReference type="RefSeq" id="WP_255930727.1">
    <property type="nucleotide sequence ID" value="NZ_JANFNH010000031.1"/>
</dbReference>
<reference evidence="13 14" key="1">
    <citation type="submission" date="2022-06" db="EMBL/GenBank/DDBJ databases">
        <title>Draft genome sequence of type strain Streptomyces rubrisoli DSM 42083.</title>
        <authorList>
            <person name="Duangmal K."/>
            <person name="Klaysubun C."/>
        </authorList>
    </citation>
    <scope>NUCLEOTIDE SEQUENCE [LARGE SCALE GENOMIC DNA]</scope>
    <source>
        <strain evidence="13 14">DSM 42083</strain>
    </source>
</reference>
<evidence type="ECO:0000256" key="3">
    <source>
        <dbReference type="ARBA" id="ARBA00008747"/>
    </source>
</evidence>
<dbReference type="Gene3D" id="3.40.50.740">
    <property type="match status" value="1"/>
</dbReference>
<comment type="cofactor">
    <cofactor evidence="1">
        <name>Mo-bis(molybdopterin guanine dinucleotide)</name>
        <dbReference type="ChEBI" id="CHEBI:60539"/>
    </cofactor>
</comment>
<dbReference type="Pfam" id="PF04879">
    <property type="entry name" value="Molybdop_Fe4S4"/>
    <property type="match status" value="1"/>
</dbReference>
<sequence length="818" mass="89556">MADRIADVWGERTPFAAGERWPQRVDQFLTVPAERVERWVPSACVLCSNGCGMDVAVADGRIVGVRGRAADRVNHGRLGPKGLFGWQANNSRERLTQPLVRVGAELRPTDWETAMEVIVARSKEVLAEHGPLATAFYTSGQLFAEEYYAQTLIARGGIGTPHLDGNTRLCTATAEWALVESFGSDGNPGSYTDIDLCDTLFLVGHNAAETQTVLWSRMLDRLRGPDRPRVVVIDPRQTPTAREADVHLAIRPGTNVAVLNAILGELITHDWIDRAFVDAHTTGFPELAQVVADYPPQRAAEVCAVPAEAIREAARIIGTGSRLVSTVLQGVYQSHQATAAAVQVNNVNLLRGMIGRPGCTVFQMNGQPTAENTRETGANGALPGFRNWQNDVHVRELADAWNIDASRIPHWAPPTHAMEIFRHCEDGSIRFLWVTGTNPAVSLPELHRIRAIYGQDRLFLVVSDAFPTETTALADVVLPAAMWGEKTGCYTNADRTVHLSEQAVDPPGQARSDFEILLEYARRMEFTDNDGQPLVNWTCPEEAWRDFTELTRGRPCDQSALTYDKLRDSSGVQWPCTEQAPGGTERLYTNHDFFTAPDICEDYGHDLVTGAQNEADEYRAHDPDGRAVIKAAHYLPPHEPVDDEYPLRLTTGRKVYHWHTRTKTARAPQLQAAAPDAWAELHPDDAAQLGIADGDLVRVRSRRGAIEVPAVLRGHRPGVVFVPFHYGYFDQADPDRHNRAANELTRTEWDPVSKQPIYKVTAVRVQKIADAAVGGRPVVITEPGLSATRDDGTAGGTARGTAGGTARGTAGGTARGAS</sequence>
<dbReference type="Pfam" id="PF01568">
    <property type="entry name" value="Molydop_binding"/>
    <property type="match status" value="1"/>
</dbReference>
<dbReference type="CDD" id="cd02791">
    <property type="entry name" value="MopB_CT_Nitrate-R-NapA-like"/>
    <property type="match status" value="1"/>
</dbReference>
<comment type="cofactor">
    <cofactor evidence="2">
        <name>[4Fe-4S] cluster</name>
        <dbReference type="ChEBI" id="CHEBI:49883"/>
    </cofactor>
</comment>
<evidence type="ECO:0000313" key="13">
    <source>
        <dbReference type="EMBL" id="MCQ4044734.1"/>
    </source>
</evidence>
<dbReference type="InterPro" id="IPR006657">
    <property type="entry name" value="MoPterin_dinucl-bd_dom"/>
</dbReference>
<evidence type="ECO:0000256" key="6">
    <source>
        <dbReference type="ARBA" id="ARBA00022723"/>
    </source>
</evidence>
<gene>
    <name evidence="13" type="ORF">NON19_22560</name>
</gene>
<dbReference type="InterPro" id="IPR009010">
    <property type="entry name" value="Asp_de-COase-like_dom_sf"/>
</dbReference>
<organism evidence="13 14">
    <name type="scientific">Streptantibioticus rubrisoli</name>
    <dbReference type="NCBI Taxonomy" id="1387313"/>
    <lineage>
        <taxon>Bacteria</taxon>
        <taxon>Bacillati</taxon>
        <taxon>Actinomycetota</taxon>
        <taxon>Actinomycetes</taxon>
        <taxon>Kitasatosporales</taxon>
        <taxon>Streptomycetaceae</taxon>
        <taxon>Streptantibioticus</taxon>
    </lineage>
</organism>
<keyword evidence="8" id="KW-0408">Iron</keyword>
<evidence type="ECO:0000259" key="12">
    <source>
        <dbReference type="PROSITE" id="PS51669"/>
    </source>
</evidence>
<evidence type="ECO:0000256" key="5">
    <source>
        <dbReference type="ARBA" id="ARBA00022505"/>
    </source>
</evidence>
<dbReference type="Gene3D" id="2.40.40.20">
    <property type="match status" value="1"/>
</dbReference>
<dbReference type="Gene3D" id="2.20.25.90">
    <property type="entry name" value="ADC-like domains"/>
    <property type="match status" value="1"/>
</dbReference>